<accession>A0ACA9SP88</accession>
<evidence type="ECO:0000313" key="2">
    <source>
        <dbReference type="Proteomes" id="UP000789920"/>
    </source>
</evidence>
<protein>
    <submittedName>
        <fullName evidence="1">18085_t:CDS:1</fullName>
    </submittedName>
</protein>
<reference evidence="1" key="1">
    <citation type="submission" date="2021-06" db="EMBL/GenBank/DDBJ databases">
        <authorList>
            <person name="Kallberg Y."/>
            <person name="Tangrot J."/>
            <person name="Rosling A."/>
        </authorList>
    </citation>
    <scope>NUCLEOTIDE SEQUENCE</scope>
    <source>
        <strain evidence="1">MA461A</strain>
    </source>
</reference>
<dbReference type="EMBL" id="CAJVQC010140131">
    <property type="protein sequence ID" value="CAG8843880.1"/>
    <property type="molecule type" value="Genomic_DNA"/>
</dbReference>
<sequence length="213" mass="25314">NEERDKLDKYLEKKNDEKCKEEANQTIINYISSRRKFISPKLETMLDGILIRNRFSVFIDGILEKVLSMWEKLPDEKKLEEEANKIWEQLRDRVSAENEDLIKEEIDNIVNDEYGTIDMWASDFLKNYEIGIIPELSKINAIRNVSSTDFLEERIKEEIDILVEQILLDVKRFNPRFNPRVVRNLKDEIETKLNGLSTKFNVKFDPNFEMNVH</sequence>
<name>A0ACA9SP88_9GLOM</name>
<evidence type="ECO:0000313" key="1">
    <source>
        <dbReference type="EMBL" id="CAG8843880.1"/>
    </source>
</evidence>
<organism evidence="1 2">
    <name type="scientific">Racocetra persica</name>
    <dbReference type="NCBI Taxonomy" id="160502"/>
    <lineage>
        <taxon>Eukaryota</taxon>
        <taxon>Fungi</taxon>
        <taxon>Fungi incertae sedis</taxon>
        <taxon>Mucoromycota</taxon>
        <taxon>Glomeromycotina</taxon>
        <taxon>Glomeromycetes</taxon>
        <taxon>Diversisporales</taxon>
        <taxon>Gigasporaceae</taxon>
        <taxon>Racocetra</taxon>
    </lineage>
</organism>
<dbReference type="Proteomes" id="UP000789920">
    <property type="component" value="Unassembled WGS sequence"/>
</dbReference>
<gene>
    <name evidence="1" type="ORF">RPERSI_LOCUS32968</name>
</gene>
<feature type="non-terminal residue" evidence="1">
    <location>
        <position position="213"/>
    </location>
</feature>
<feature type="non-terminal residue" evidence="1">
    <location>
        <position position="1"/>
    </location>
</feature>
<proteinExistence type="predicted"/>
<comment type="caution">
    <text evidence="1">The sequence shown here is derived from an EMBL/GenBank/DDBJ whole genome shotgun (WGS) entry which is preliminary data.</text>
</comment>
<keyword evidence="2" id="KW-1185">Reference proteome</keyword>